<evidence type="ECO:0000256" key="3">
    <source>
        <dbReference type="ARBA" id="ARBA00012929"/>
    </source>
</evidence>
<reference evidence="8" key="1">
    <citation type="journal article" date="2014" name="Int. J. Syst. Evol. Microbiol.">
        <title>Complete genome sequence of Corynebacterium casei LMG S-19264T (=DSM 44701T), isolated from a smear-ripened cheese.</title>
        <authorList>
            <consortium name="US DOE Joint Genome Institute (JGI-PGF)"/>
            <person name="Walter F."/>
            <person name="Albersmeier A."/>
            <person name="Kalinowski J."/>
            <person name="Ruckert C."/>
        </authorList>
    </citation>
    <scope>NUCLEOTIDE SEQUENCE</scope>
    <source>
        <strain evidence="8">CGMCC 1.15290</strain>
    </source>
</reference>
<proteinExistence type="inferred from homology"/>
<evidence type="ECO:0000256" key="1">
    <source>
        <dbReference type="ARBA" id="ARBA00004781"/>
    </source>
</evidence>
<comment type="similarity">
    <text evidence="2 6">Belongs to the dTDP-4-dehydrorhamnose reductase family.</text>
</comment>
<dbReference type="CDD" id="cd05254">
    <property type="entry name" value="dTDP_HR_like_SDR_e"/>
    <property type="match status" value="1"/>
</dbReference>
<dbReference type="Gene3D" id="3.40.50.720">
    <property type="entry name" value="NAD(P)-binding Rossmann-like Domain"/>
    <property type="match status" value="1"/>
</dbReference>
<comment type="function">
    <text evidence="6">Catalyzes the reduction of dTDP-6-deoxy-L-lyxo-4-hexulose to yield dTDP-L-rhamnose.</text>
</comment>
<dbReference type="InterPro" id="IPR036291">
    <property type="entry name" value="NAD(P)-bd_dom_sf"/>
</dbReference>
<comment type="catalytic activity">
    <reaction evidence="5">
        <text>dTDP-beta-L-rhamnose + NADP(+) = dTDP-4-dehydro-beta-L-rhamnose + NADPH + H(+)</text>
        <dbReference type="Rhea" id="RHEA:21796"/>
        <dbReference type="ChEBI" id="CHEBI:15378"/>
        <dbReference type="ChEBI" id="CHEBI:57510"/>
        <dbReference type="ChEBI" id="CHEBI:57783"/>
        <dbReference type="ChEBI" id="CHEBI:58349"/>
        <dbReference type="ChEBI" id="CHEBI:62830"/>
        <dbReference type="EC" id="1.1.1.133"/>
    </reaction>
</comment>
<dbReference type="GO" id="GO:0005829">
    <property type="term" value="C:cytosol"/>
    <property type="evidence" value="ECO:0007669"/>
    <property type="project" value="TreeGrafter"/>
</dbReference>
<dbReference type="GO" id="GO:0008831">
    <property type="term" value="F:dTDP-4-dehydrorhamnose reductase activity"/>
    <property type="evidence" value="ECO:0007669"/>
    <property type="project" value="UniProtKB-EC"/>
</dbReference>
<evidence type="ECO:0000256" key="6">
    <source>
        <dbReference type="RuleBase" id="RU364082"/>
    </source>
</evidence>
<keyword evidence="6" id="KW-0560">Oxidoreductase</keyword>
<keyword evidence="9" id="KW-1185">Reference proteome</keyword>
<dbReference type="GO" id="GO:0019305">
    <property type="term" value="P:dTDP-rhamnose biosynthetic process"/>
    <property type="evidence" value="ECO:0007669"/>
    <property type="project" value="TreeGrafter"/>
</dbReference>
<gene>
    <name evidence="8" type="ORF">GCM10011379_03780</name>
</gene>
<evidence type="ECO:0000256" key="4">
    <source>
        <dbReference type="ARBA" id="ARBA00017099"/>
    </source>
</evidence>
<dbReference type="Gene3D" id="3.90.25.10">
    <property type="entry name" value="UDP-galactose 4-epimerase, domain 1"/>
    <property type="match status" value="1"/>
</dbReference>
<dbReference type="InterPro" id="IPR029903">
    <property type="entry name" value="RmlD-like-bd"/>
</dbReference>
<dbReference type="EC" id="1.1.1.133" evidence="3 6"/>
<accession>A0A917INR6</accession>
<reference evidence="8" key="2">
    <citation type="submission" date="2020-09" db="EMBL/GenBank/DDBJ databases">
        <authorList>
            <person name="Sun Q."/>
            <person name="Zhou Y."/>
        </authorList>
    </citation>
    <scope>NUCLEOTIDE SEQUENCE</scope>
    <source>
        <strain evidence="8">CGMCC 1.15290</strain>
    </source>
</reference>
<dbReference type="PANTHER" id="PTHR10491">
    <property type="entry name" value="DTDP-4-DEHYDRORHAMNOSE REDUCTASE"/>
    <property type="match status" value="1"/>
</dbReference>
<dbReference type="SUPFAM" id="SSF51735">
    <property type="entry name" value="NAD(P)-binding Rossmann-fold domains"/>
    <property type="match status" value="1"/>
</dbReference>
<dbReference type="NCBIfam" id="TIGR01214">
    <property type="entry name" value="rmlD"/>
    <property type="match status" value="1"/>
</dbReference>
<dbReference type="EMBL" id="BMIB01000001">
    <property type="protein sequence ID" value="GGH58247.1"/>
    <property type="molecule type" value="Genomic_DNA"/>
</dbReference>
<organism evidence="8 9">
    <name type="scientific">Filimonas zeae</name>
    <dbReference type="NCBI Taxonomy" id="1737353"/>
    <lineage>
        <taxon>Bacteria</taxon>
        <taxon>Pseudomonadati</taxon>
        <taxon>Bacteroidota</taxon>
        <taxon>Chitinophagia</taxon>
        <taxon>Chitinophagales</taxon>
        <taxon>Chitinophagaceae</taxon>
        <taxon>Filimonas</taxon>
    </lineage>
</organism>
<dbReference type="InterPro" id="IPR005913">
    <property type="entry name" value="dTDP_dehydrorham_reduct"/>
</dbReference>
<dbReference type="Proteomes" id="UP000627292">
    <property type="component" value="Unassembled WGS sequence"/>
</dbReference>
<evidence type="ECO:0000313" key="8">
    <source>
        <dbReference type="EMBL" id="GGH58247.1"/>
    </source>
</evidence>
<evidence type="ECO:0000313" key="9">
    <source>
        <dbReference type="Proteomes" id="UP000627292"/>
    </source>
</evidence>
<dbReference type="AlphaFoldDB" id="A0A917INR6"/>
<sequence length="294" mass="32420">MKPTILVSGGYGQLGFELSRLAEGMPQFSFVFTDRDTLDITSPEEMQKAFDLHKPAYFINCAAYTAVDKAETEREVAARINAEAVGIIADCCEKAGTQLIHISTDYVFNGKGTSPYQPDAPADPINYYGETKWQGEVAAREKCRNSIIIRTSWVYSEHGNNFVKTMLRLMAQRPELSVVEDQVGCPTYARDLAAAILHIVNVLHTGEKATQPGTYHYSNSGVISWYDFAVAIRDIAALPCEVKAIPSSAYPTPAARPSYSVMDISKIQQVYGVQDVPWRGSLAECMERLKNAAS</sequence>
<protein>
    <recommendedName>
        <fullName evidence="4 6">dTDP-4-dehydrorhamnose reductase</fullName>
        <ecNumber evidence="3 6">1.1.1.133</ecNumber>
    </recommendedName>
</protein>
<evidence type="ECO:0000256" key="2">
    <source>
        <dbReference type="ARBA" id="ARBA00010944"/>
    </source>
</evidence>
<dbReference type="PANTHER" id="PTHR10491:SF4">
    <property type="entry name" value="METHIONINE ADENOSYLTRANSFERASE 2 SUBUNIT BETA"/>
    <property type="match status" value="1"/>
</dbReference>
<keyword evidence="6" id="KW-0521">NADP</keyword>
<evidence type="ECO:0000256" key="5">
    <source>
        <dbReference type="ARBA" id="ARBA00048200"/>
    </source>
</evidence>
<dbReference type="Pfam" id="PF04321">
    <property type="entry name" value="RmlD_sub_bind"/>
    <property type="match status" value="1"/>
</dbReference>
<name>A0A917INR6_9BACT</name>
<feature type="domain" description="RmlD-like substrate binding" evidence="7">
    <location>
        <begin position="4"/>
        <end position="289"/>
    </location>
</feature>
<dbReference type="RefSeq" id="WP_188950164.1">
    <property type="nucleotide sequence ID" value="NZ_BMIB01000001.1"/>
</dbReference>
<comment type="caution">
    <text evidence="8">The sequence shown here is derived from an EMBL/GenBank/DDBJ whole genome shotgun (WGS) entry which is preliminary data.</text>
</comment>
<comment type="pathway">
    <text evidence="1 6">Carbohydrate biosynthesis; dTDP-L-rhamnose biosynthesis.</text>
</comment>
<evidence type="ECO:0000259" key="7">
    <source>
        <dbReference type="Pfam" id="PF04321"/>
    </source>
</evidence>